<keyword evidence="9" id="KW-1185">Reference proteome</keyword>
<feature type="transmembrane region" description="Helical" evidence="6">
    <location>
        <begin position="20"/>
        <end position="37"/>
    </location>
</feature>
<dbReference type="Pfam" id="PF00753">
    <property type="entry name" value="Lactamase_B"/>
    <property type="match status" value="1"/>
</dbReference>
<dbReference type="CDD" id="cd07731">
    <property type="entry name" value="ComA-like_MBL-fold"/>
    <property type="match status" value="1"/>
</dbReference>
<evidence type="ECO:0000256" key="3">
    <source>
        <dbReference type="ARBA" id="ARBA00022692"/>
    </source>
</evidence>
<dbReference type="PANTHER" id="PTHR30619">
    <property type="entry name" value="DNA INTERNALIZATION/COMPETENCE PROTEIN COMEC/REC2"/>
    <property type="match status" value="1"/>
</dbReference>
<evidence type="ECO:0000256" key="1">
    <source>
        <dbReference type="ARBA" id="ARBA00004651"/>
    </source>
</evidence>
<dbReference type="InterPro" id="IPR001279">
    <property type="entry name" value="Metallo-B-lactamas"/>
</dbReference>
<evidence type="ECO:0000256" key="6">
    <source>
        <dbReference type="SAM" id="Phobius"/>
    </source>
</evidence>
<dbReference type="InterPro" id="IPR035681">
    <property type="entry name" value="ComA-like_MBL"/>
</dbReference>
<dbReference type="SMART" id="SM00849">
    <property type="entry name" value="Lactamase_B"/>
    <property type="match status" value="1"/>
</dbReference>
<dbReference type="InterPro" id="IPR036866">
    <property type="entry name" value="RibonucZ/Hydroxyglut_hydro"/>
</dbReference>
<dbReference type="GO" id="GO:0005886">
    <property type="term" value="C:plasma membrane"/>
    <property type="evidence" value="ECO:0007669"/>
    <property type="project" value="UniProtKB-SubCell"/>
</dbReference>
<gene>
    <name evidence="8" type="ORF">THTE_0491</name>
</gene>
<accession>A0A286RAV5</accession>
<keyword evidence="2" id="KW-1003">Cell membrane</keyword>
<evidence type="ECO:0000256" key="4">
    <source>
        <dbReference type="ARBA" id="ARBA00022989"/>
    </source>
</evidence>
<dbReference type="KEGG" id="ttf:THTE_0491"/>
<evidence type="ECO:0000313" key="8">
    <source>
        <dbReference type="EMBL" id="ASV73093.1"/>
    </source>
</evidence>
<dbReference type="NCBIfam" id="TIGR00360">
    <property type="entry name" value="ComEC_N-term"/>
    <property type="match status" value="1"/>
</dbReference>
<feature type="domain" description="Metallo-beta-lactamase" evidence="7">
    <location>
        <begin position="606"/>
        <end position="784"/>
    </location>
</feature>
<feature type="transmembrane region" description="Helical" evidence="6">
    <location>
        <begin position="297"/>
        <end position="319"/>
    </location>
</feature>
<feature type="transmembrane region" description="Helical" evidence="6">
    <location>
        <begin position="74"/>
        <end position="96"/>
    </location>
</feature>
<dbReference type="Pfam" id="PF13567">
    <property type="entry name" value="DUF4131"/>
    <property type="match status" value="1"/>
</dbReference>
<dbReference type="SUPFAM" id="SSF56281">
    <property type="entry name" value="Metallo-hydrolase/oxidoreductase"/>
    <property type="match status" value="1"/>
</dbReference>
<keyword evidence="3 6" id="KW-0812">Transmembrane</keyword>
<dbReference type="Proteomes" id="UP000215086">
    <property type="component" value="Chromosome"/>
</dbReference>
<feature type="transmembrane region" description="Helical" evidence="6">
    <location>
        <begin position="539"/>
        <end position="555"/>
    </location>
</feature>
<feature type="transmembrane region" description="Helical" evidence="6">
    <location>
        <begin position="442"/>
        <end position="462"/>
    </location>
</feature>
<evidence type="ECO:0000256" key="5">
    <source>
        <dbReference type="ARBA" id="ARBA00023136"/>
    </source>
</evidence>
<evidence type="ECO:0000259" key="7">
    <source>
        <dbReference type="SMART" id="SM00849"/>
    </source>
</evidence>
<dbReference type="InterPro" id="IPR052159">
    <property type="entry name" value="Competence_DNA_uptake"/>
</dbReference>
<sequence>MGQMLTREDNPQRLPGWFQPLVPVALAFAAGIAWDRWAFPPELGSKDVLLGYAILAVAGLIAVWWWGFSSRVSRWALLVVFALAGAAEHHIIWRYFSPRDVGLMAGDWPQPVALRGVVTSVPEALARPQAAPFELFAPQPAVRFTVRVTAVRCGQIWQPAAGRLLVYLTCPQPSEAEPHVQEMPVWFLPGESLQMFGRLRRAFPPMNPGGFDLRTYRREDRILAELAVPYPECITRLAPASFWNPQTLLGWWRLHAAQTLKKYLSAENEPLAQALLLGFRTEIPDELERSLLQTGTIHLLAISGLHVAILVGVFNAVFWALRVPYRLRIGSLLVVIAVYAVISGGQPSTIRAATTFSVLLLGTLFHHSFWSMNALAFAALVILTWNPAALFRPGPQLSFLGASVLIMVGRRYFAGTVGTLNRDLPASANPPRFAWVEALSKWLTPTLVVTVSIWVMSWPLVWHSFHIISPLGMVLTPVLIPLMTGALASGFGLLFVGPLWSAGAWPLAWLCDACLTGCRWLIQQAEHTFPLYTWQPAPPTWWVAGVYGWWMLLLLSSGGPTRRLTRLSWTGLGGWLLGGIVFLVFPAAQDARNSHDLRMTVLSVGHGLGIVIEAPNGEVWLYDLGSLGGGDRAAWAAVGTLFTRGVRRLDGVLLSHADLDHYNGLPDLRRYLAVEQVAVTPRMFQATARREPGVRALEELIASRKLPLRTIAAGDTWCWGDCRVTVLHPPTDCAGVTDNAASLVLCLEYAGKRILLTGDLEGPGLEALLSRPPISADVLVAPHHGTARSRPEELVQWCRPEYVIISGGWASLSNTDGFTEELPRPGNASPAAPKVFHTAEAGAITVTISPDGRCQVSGFRSAAQTPF</sequence>
<name>A0A286RAV5_9BACT</name>
<dbReference type="EMBL" id="CP018477">
    <property type="protein sequence ID" value="ASV73093.1"/>
    <property type="molecule type" value="Genomic_DNA"/>
</dbReference>
<feature type="transmembrane region" description="Helical" evidence="6">
    <location>
        <begin position="325"/>
        <end position="342"/>
    </location>
</feature>
<dbReference type="InterPro" id="IPR004477">
    <property type="entry name" value="ComEC_N"/>
</dbReference>
<protein>
    <submittedName>
        <fullName evidence="8">DNA internalization-related competence protein ComEC/Rec2</fullName>
    </submittedName>
</protein>
<evidence type="ECO:0000256" key="2">
    <source>
        <dbReference type="ARBA" id="ARBA00022475"/>
    </source>
</evidence>
<keyword evidence="5 6" id="KW-0472">Membrane</keyword>
<dbReference type="Gene3D" id="3.60.15.10">
    <property type="entry name" value="Ribonuclease Z/Hydroxyacylglutathione hydrolase-like"/>
    <property type="match status" value="1"/>
</dbReference>
<dbReference type="InterPro" id="IPR025405">
    <property type="entry name" value="DUF4131"/>
</dbReference>
<proteinExistence type="predicted"/>
<feature type="transmembrane region" description="Helical" evidence="6">
    <location>
        <begin position="49"/>
        <end position="68"/>
    </location>
</feature>
<feature type="transmembrane region" description="Helical" evidence="6">
    <location>
        <begin position="397"/>
        <end position="414"/>
    </location>
</feature>
<dbReference type="AlphaFoldDB" id="A0A286RAV5"/>
<comment type="subcellular location">
    <subcellularLocation>
        <location evidence="1">Cell membrane</location>
        <topology evidence="1">Multi-pass membrane protein</topology>
    </subcellularLocation>
</comment>
<dbReference type="PANTHER" id="PTHR30619:SF1">
    <property type="entry name" value="RECOMBINATION PROTEIN 2"/>
    <property type="match status" value="1"/>
</dbReference>
<keyword evidence="4 6" id="KW-1133">Transmembrane helix</keyword>
<reference evidence="8 9" key="1">
    <citation type="journal article" name="Front. Microbiol.">
        <title>Sugar Metabolism of the First Thermophilic Planctomycete Thermogutta terrifontis: Comparative Genomic and Transcriptomic Approaches.</title>
        <authorList>
            <person name="Elcheninov A.G."/>
            <person name="Menzel P."/>
            <person name="Gudbergsdottir S.R."/>
            <person name="Slesarev A.I."/>
            <person name="Kadnikov V.V."/>
            <person name="Krogh A."/>
            <person name="Bonch-Osmolovskaya E.A."/>
            <person name="Peng X."/>
            <person name="Kublanov I.V."/>
        </authorList>
    </citation>
    <scope>NUCLEOTIDE SEQUENCE [LARGE SCALE GENOMIC DNA]</scope>
    <source>
        <strain evidence="8 9">R1</strain>
    </source>
</reference>
<organism evidence="8 9">
    <name type="scientific">Thermogutta terrifontis</name>
    <dbReference type="NCBI Taxonomy" id="1331910"/>
    <lineage>
        <taxon>Bacteria</taxon>
        <taxon>Pseudomonadati</taxon>
        <taxon>Planctomycetota</taxon>
        <taxon>Planctomycetia</taxon>
        <taxon>Pirellulales</taxon>
        <taxon>Thermoguttaceae</taxon>
        <taxon>Thermogutta</taxon>
    </lineage>
</organism>
<feature type="transmembrane region" description="Helical" evidence="6">
    <location>
        <begin position="567"/>
        <end position="588"/>
    </location>
</feature>
<dbReference type="Pfam" id="PF03772">
    <property type="entry name" value="Competence"/>
    <property type="match status" value="1"/>
</dbReference>
<feature type="transmembrane region" description="Helical" evidence="6">
    <location>
        <begin position="372"/>
        <end position="390"/>
    </location>
</feature>
<evidence type="ECO:0000313" key="9">
    <source>
        <dbReference type="Proteomes" id="UP000215086"/>
    </source>
</evidence>
<feature type="transmembrane region" description="Helical" evidence="6">
    <location>
        <begin position="474"/>
        <end position="500"/>
    </location>
</feature>